<comment type="caution">
    <text evidence="1">The sequence shown here is derived from an EMBL/GenBank/DDBJ whole genome shotgun (WGS) entry which is preliminary data.</text>
</comment>
<proteinExistence type="predicted"/>
<evidence type="ECO:0000313" key="2">
    <source>
        <dbReference type="Proteomes" id="UP000768646"/>
    </source>
</evidence>
<dbReference type="EMBL" id="JABTEG010000008">
    <property type="protein sequence ID" value="KAG4304406.1"/>
    <property type="molecule type" value="Genomic_DNA"/>
</dbReference>
<protein>
    <submittedName>
        <fullName evidence="1">Uncharacterized protein</fullName>
    </submittedName>
</protein>
<keyword evidence="2" id="KW-1185">Reference proteome</keyword>
<name>A0ACB7CA38_9ASCO</name>
<sequence>MVNFVALNAPPETDIDIENHTKEVQIETGLKLYQRALSFQYVKDWSSAAKVYEELLNLDILNLNSIEKLCNVTSERMIRLIYLVYKNYGSFIFDTMTSGFKSNHESLTLYTCLKNYSVALKYDHNDIELWMRVSEVSESLGLNRILRFSLESIIYSGMDSLIDSEYSFEDISCGNILFPEVYKSLINLNSLLHFIKDFTSLLRIERIFLYCKRNGRLQIPCVDIEMDFQENRNCNLMKSFVRDFLQNISSVILKVPERNFDSISVTLVSFLLNRYERNDFEFYSHIEFIENLKRNDKCSLETNDVGVHKSQAIINFRNDSEFSEMSQKNLEESSNLIVTSLESQTEGDNIESLKNFGKRLLDNEAYEKSLRVSKRIRSKDGINSDHEKKDICFVNSLNEIFGKVGMFFGEYSKFTSPVSEIVFSENDVIDELRQILYSGFLTEDVINDVIQEKNLSELPRVFYLDLSKHLDISVNVDGKENLEVIDEFESFIDADKYLLEEISLEWFKKFTFYSYSNLGTLYFQKKWSPKLSNAIIEIAINVEIECLYFFANVFKKRIFSNNSENDTSMQVDVDIFQILGWAQTILELFLNYYIKNERNDYFEKIESNDLIFQKQRICRWKLLVADLMFAYDISFDTLQALFSVFIVDLTDNFYPFDHYTEPSDIDCFSAEQILPFILSLINRRRSGLTLPRTDIKIALDKIYNVLENAFDSKVLNTFNFSLIGAYLSEDICLKDIVACQRGLLKINTIGTRSNNNDCEAFVLALSDVNFVQAEIHISMFRSRGKTTSTRGTNDLELALKYLMVMILLIFTSWHALGLTFGWLSDDGLTWSAEYIYNERKSISELRKKSLKAYMMAFSLFISSNNDMNDNLVHFFSNLQYDFGMQLYTSVHPPLDMEPFVSKHLQFYKGSDGLSKREFTSEISYCRIIELSMKCFSFASKKKSNDWKCFYMLGKTLRKLKCDPKKVLDQYVRAIKLVPRKNIASGQAIIIEPDYKLVSSILKYINAGFIDLKTAITYLQETVYNDNISEYEISMTKDDIIEMCLSVLKRIRFADKKHWHHRPVFRCAKILESQSKIQSAKDELETLFSIRTFGKAVINIWRPDFERPGRHFYYAKKYTLYLIKLLEETNDRDGLKILLKRLRKASSSIYHHRYVWDKLCNIYLNLLRRNASIPECPDTVWNIPLVFFNLIATKFEQFLDNTTLDRYDIDDIRDVLELKKINGGLYDVEIIDQFLIDMYFNMYLSFSKEIDILNNSLIDLNNILNKRQNILNNADNSDSYSNKNDINISVDNAINNLNKLHNDNMVLVSRKDVLSRLSFFYKVTKQVIIMKYLIFI</sequence>
<reference evidence="1 2" key="1">
    <citation type="journal article" date="2021" name="Commun. Biol.">
        <title>Genomic insights into the host specific adaptation of the Pneumocystis genus.</title>
        <authorList>
            <person name="Cisse O.H."/>
            <person name="Ma L."/>
            <person name="Dekker J.P."/>
            <person name="Khil P.P."/>
            <person name="Youn J.-H."/>
            <person name="Brenchley J.M."/>
            <person name="Blair R."/>
            <person name="Pahar B."/>
            <person name="Chabe M."/>
            <person name="Van Rompay K.K.A."/>
            <person name="Keesler R."/>
            <person name="Sukura A."/>
            <person name="Hirsch V."/>
            <person name="Kutty G."/>
            <person name="Liu Y."/>
            <person name="Peng L."/>
            <person name="Chen J."/>
            <person name="Song J."/>
            <person name="Weissenbacher-Lang C."/>
            <person name="Xu J."/>
            <person name="Upham N.S."/>
            <person name="Stajich J.E."/>
            <person name="Cuomo C.A."/>
            <person name="Cushion M.T."/>
            <person name="Kovacs J.A."/>
        </authorList>
    </citation>
    <scope>NUCLEOTIDE SEQUENCE [LARGE SCALE GENOMIC DNA]</scope>
    <source>
        <strain evidence="1 2">RABM</strain>
    </source>
</reference>
<organism evidence="1 2">
    <name type="scientific">Pneumocystis oryctolagi</name>
    <dbReference type="NCBI Taxonomy" id="42067"/>
    <lineage>
        <taxon>Eukaryota</taxon>
        <taxon>Fungi</taxon>
        <taxon>Dikarya</taxon>
        <taxon>Ascomycota</taxon>
        <taxon>Taphrinomycotina</taxon>
        <taxon>Pneumocystomycetes</taxon>
        <taxon>Pneumocystaceae</taxon>
        <taxon>Pneumocystis</taxon>
    </lineage>
</organism>
<gene>
    <name evidence="1" type="ORF">PORY_002116</name>
</gene>
<dbReference type="Proteomes" id="UP000768646">
    <property type="component" value="Unassembled WGS sequence"/>
</dbReference>
<accession>A0ACB7CA38</accession>
<evidence type="ECO:0000313" key="1">
    <source>
        <dbReference type="EMBL" id="KAG4304406.1"/>
    </source>
</evidence>